<dbReference type="EMBL" id="CM017878">
    <property type="protein sequence ID" value="KAG1354493.1"/>
    <property type="molecule type" value="Genomic_DNA"/>
</dbReference>
<proteinExistence type="predicted"/>
<reference evidence="3" key="2">
    <citation type="submission" date="2019-07" db="EMBL/GenBank/DDBJ databases">
        <authorList>
            <person name="Yang Y."/>
            <person name="Bocs S."/>
            <person name="Baudouin L."/>
        </authorList>
    </citation>
    <scope>NUCLEOTIDE SEQUENCE</scope>
    <source>
        <tissue evidence="3">Spear leaf of Hainan Tall coconut</tissue>
    </source>
</reference>
<dbReference type="GO" id="GO:0009959">
    <property type="term" value="P:negative gravitropism"/>
    <property type="evidence" value="ECO:0007669"/>
    <property type="project" value="InterPro"/>
</dbReference>
<evidence type="ECO:0000313" key="4">
    <source>
        <dbReference type="Proteomes" id="UP000797356"/>
    </source>
</evidence>
<feature type="domain" description="DUF641" evidence="2">
    <location>
        <begin position="67"/>
        <end position="191"/>
    </location>
</feature>
<accession>A0A8K0IFY4</accession>
<dbReference type="OrthoDB" id="1915848at2759"/>
<evidence type="ECO:0000259" key="2">
    <source>
        <dbReference type="Pfam" id="PF04859"/>
    </source>
</evidence>
<dbReference type="InterPro" id="IPR006943">
    <property type="entry name" value="DUF641_pln"/>
</dbReference>
<gene>
    <name evidence="3" type="ORF">COCNU_07G006050</name>
</gene>
<protein>
    <recommendedName>
        <fullName evidence="2">DUF641 domain-containing protein</fullName>
    </recommendedName>
</protein>
<feature type="coiled-coil region" evidence="1">
    <location>
        <begin position="157"/>
        <end position="184"/>
    </location>
</feature>
<keyword evidence="4" id="KW-1185">Reference proteome</keyword>
<comment type="caution">
    <text evidence="3">The sequence shown here is derived from an EMBL/GenBank/DDBJ whole genome shotgun (WGS) entry which is preliminary data.</text>
</comment>
<reference evidence="3" key="1">
    <citation type="journal article" date="2017" name="Gigascience">
        <title>The genome draft of coconut (Cocos nucifera).</title>
        <authorList>
            <person name="Xiao Y."/>
            <person name="Xu P."/>
            <person name="Fan H."/>
            <person name="Baudouin L."/>
            <person name="Xia W."/>
            <person name="Bocs S."/>
            <person name="Xu J."/>
            <person name="Li Q."/>
            <person name="Guo A."/>
            <person name="Zhou L."/>
            <person name="Li J."/>
            <person name="Wu Y."/>
            <person name="Ma Z."/>
            <person name="Armero A."/>
            <person name="Issali A.E."/>
            <person name="Liu N."/>
            <person name="Peng M."/>
            <person name="Yang Y."/>
        </authorList>
    </citation>
    <scope>NUCLEOTIDE SEQUENCE</scope>
    <source>
        <tissue evidence="3">Spear leaf of Hainan Tall coconut</tissue>
    </source>
</reference>
<dbReference type="AlphaFoldDB" id="A0A8K0IFY4"/>
<dbReference type="Pfam" id="PF04859">
    <property type="entry name" value="DUF641"/>
    <property type="match status" value="1"/>
</dbReference>
<dbReference type="GO" id="GO:0009639">
    <property type="term" value="P:response to red or far red light"/>
    <property type="evidence" value="ECO:0007669"/>
    <property type="project" value="InterPro"/>
</dbReference>
<organism evidence="3 4">
    <name type="scientific">Cocos nucifera</name>
    <name type="common">Coconut palm</name>
    <dbReference type="NCBI Taxonomy" id="13894"/>
    <lineage>
        <taxon>Eukaryota</taxon>
        <taxon>Viridiplantae</taxon>
        <taxon>Streptophyta</taxon>
        <taxon>Embryophyta</taxon>
        <taxon>Tracheophyta</taxon>
        <taxon>Spermatophyta</taxon>
        <taxon>Magnoliopsida</taxon>
        <taxon>Liliopsida</taxon>
        <taxon>Arecaceae</taxon>
        <taxon>Arecoideae</taxon>
        <taxon>Cocoseae</taxon>
        <taxon>Attaleinae</taxon>
        <taxon>Cocos</taxon>
    </lineage>
</organism>
<evidence type="ECO:0000256" key="1">
    <source>
        <dbReference type="SAM" id="Coils"/>
    </source>
</evidence>
<dbReference type="InterPro" id="IPR040225">
    <property type="entry name" value="GIL1-like"/>
</dbReference>
<dbReference type="PANTHER" id="PTHR31161">
    <property type="entry name" value="PROTEIN GRAVITROPIC IN THE LIGHT 1"/>
    <property type="match status" value="1"/>
</dbReference>
<sequence>MLQKFALAFKTKTIEFFAEDEKEEDEEDKASISAAIDLDPAPEEIITGQRVVVLKPDPLPPPRKPEPETLILALFATLSSFRAAYLHLQTAHSPLLPDALRSADRATVSHLRRLSDLKDSYSQNTNPGPRPVFPFSSHLQAQVQENQHLLRTFDAVVNRLQSDIDRKDAEAAALKRSLRDIEAVNSKLVKRLDRACAPPDGKVEALLSIGVFDSVLKDTCRVVHRFTRCLVDLMKRSGWSVDLAANSIYPNVDYAKAGHCPYAILSYICLGMFGGFDYQGFSREGSDGIGLDGIDVNTRRMNSLAQFIEHSAVDPLELISGSSSCDFSEFLDLQGFSFSHHHIENSLLIFSLL</sequence>
<name>A0A8K0IFY4_COCNU</name>
<evidence type="ECO:0000313" key="3">
    <source>
        <dbReference type="EMBL" id="KAG1354493.1"/>
    </source>
</evidence>
<keyword evidence="1" id="KW-0175">Coiled coil</keyword>
<dbReference type="Proteomes" id="UP000797356">
    <property type="component" value="Chromosome 7"/>
</dbReference>